<evidence type="ECO:0000313" key="15">
    <source>
        <dbReference type="Proteomes" id="UP000434276"/>
    </source>
</evidence>
<evidence type="ECO:0000256" key="8">
    <source>
        <dbReference type="SAM" id="SignalP"/>
    </source>
</evidence>
<dbReference type="PANTHER" id="PTHR34270">
    <property type="entry name" value="PROTEIN RALF-LIKE 15-RELATED"/>
    <property type="match status" value="1"/>
</dbReference>
<evidence type="ECO:0000256" key="3">
    <source>
        <dbReference type="ARBA" id="ARBA00022525"/>
    </source>
</evidence>
<dbReference type="InterPro" id="IPR008801">
    <property type="entry name" value="RALF"/>
</dbReference>
<evidence type="ECO:0000256" key="5">
    <source>
        <dbReference type="ARBA" id="ARBA00022729"/>
    </source>
</evidence>
<dbReference type="EMBL" id="CACRSJ010000104">
    <property type="protein sequence ID" value="VYS46966.1"/>
    <property type="molecule type" value="Genomic_DNA"/>
</dbReference>
<proteinExistence type="inferred from homology"/>
<comment type="similarity">
    <text evidence="2">Belongs to the plant rapid alkalinization factor (RALF) family.</text>
</comment>
<dbReference type="EMBL" id="CACSHJ010000087">
    <property type="protein sequence ID" value="CAA0235028.1"/>
    <property type="molecule type" value="Genomic_DNA"/>
</dbReference>
<evidence type="ECO:0000313" key="10">
    <source>
        <dbReference type="EMBL" id="CAD5313529.1"/>
    </source>
</evidence>
<evidence type="ECO:0000256" key="2">
    <source>
        <dbReference type="ARBA" id="ARBA00009178"/>
    </source>
</evidence>
<evidence type="ECO:0000313" key="13">
    <source>
        <dbReference type="Proteomes" id="UP000078284"/>
    </source>
</evidence>
<evidence type="ECO:0000256" key="6">
    <source>
        <dbReference type="ARBA" id="ARBA00023157"/>
    </source>
</evidence>
<keyword evidence="6" id="KW-1015">Disulfide bond</keyword>
<protein>
    <submittedName>
        <fullName evidence="10">(thale cress) hypothetical protein</fullName>
    </submittedName>
    <submittedName>
        <fullName evidence="11">RALFL2</fullName>
    </submittedName>
</protein>
<evidence type="ECO:0000313" key="16">
    <source>
        <dbReference type="Proteomes" id="UP000516314"/>
    </source>
</evidence>
<reference evidence="11" key="2">
    <citation type="submission" date="2016-03" db="EMBL/GenBank/DDBJ databases">
        <title>Full-length assembly of Arabidopsis thaliana Ler reveals the complement of translocations and inversions.</title>
        <authorList>
            <person name="Zapata L."/>
            <person name="Schneeberger K."/>
            <person name="Ossowski S."/>
        </authorList>
    </citation>
    <scope>NUCLEOTIDE SEQUENCE [LARGE SCALE GENOMIC DNA]</scope>
    <source>
        <tissue evidence="11">Leaf</tissue>
    </source>
</reference>
<accession>A0A178W3E9</accession>
<sequence length="97" mass="11111">MEARHMLVTILLLSFVFMNIMKVEAQKVIGYPAIGRDGARGCSPKDPSCPQQPEKPYKRGCEKITRCERDRRKQAHLRNPRKVLDVVAVMAKAKQLY</sequence>
<feature type="signal peptide" evidence="8">
    <location>
        <begin position="1"/>
        <end position="25"/>
    </location>
</feature>
<evidence type="ECO:0000313" key="12">
    <source>
        <dbReference type="EMBL" id="VYS46966.1"/>
    </source>
</evidence>
<dbReference type="AlphaFoldDB" id="A0A178W3E9"/>
<dbReference type="OrthoDB" id="1104153at2759"/>
<dbReference type="Pfam" id="PF05498">
    <property type="entry name" value="RALF"/>
    <property type="match status" value="1"/>
</dbReference>
<evidence type="ECO:0000313" key="11">
    <source>
        <dbReference type="EMBL" id="OAP12594.1"/>
    </source>
</evidence>
<dbReference type="Proteomes" id="UP000078284">
    <property type="component" value="Chromosome 1"/>
</dbReference>
<evidence type="ECO:0000313" key="9">
    <source>
        <dbReference type="EMBL" id="CAA0235028.1"/>
    </source>
</evidence>
<dbReference type="Proteomes" id="UP000516314">
    <property type="component" value="Chromosome 1"/>
</dbReference>
<dbReference type="ExpressionAtlas" id="A0A178W3E9">
    <property type="expression patterns" value="baseline"/>
</dbReference>
<dbReference type="EMBL" id="LUHQ01000001">
    <property type="protein sequence ID" value="OAP12594.1"/>
    <property type="molecule type" value="Genomic_DNA"/>
</dbReference>
<dbReference type="EMBL" id="LR881466">
    <property type="protein sequence ID" value="CAD5313529.1"/>
    <property type="molecule type" value="Genomic_DNA"/>
</dbReference>
<feature type="chain" id="PRO_5038293544" evidence="8">
    <location>
        <begin position="26"/>
        <end position="97"/>
    </location>
</feature>
<dbReference type="SMR" id="A0A178W3E9"/>
<dbReference type="KEGG" id="ath:AT1G23145"/>
<comment type="subcellular location">
    <subcellularLocation>
        <location evidence="1">Secreted</location>
    </subcellularLocation>
</comment>
<keyword evidence="4" id="KW-0372">Hormone</keyword>
<name>A0A178W3E9_ARATH</name>
<keyword evidence="3" id="KW-0964">Secreted</keyword>
<evidence type="ECO:0000256" key="7">
    <source>
        <dbReference type="ARBA" id="ARBA00037228"/>
    </source>
</evidence>
<reference evidence="13" key="1">
    <citation type="journal article" date="2016" name="Proc. Natl. Acad. Sci. U.S.A.">
        <title>Chromosome-level assembly of Arabidopsis thaliana Ler reveals the extent of translocation and inversion polymorphisms.</title>
        <authorList>
            <person name="Zapata L."/>
            <person name="Ding J."/>
            <person name="Willing E.M."/>
            <person name="Hartwig B."/>
            <person name="Bezdan D."/>
            <person name="Jiao W.B."/>
            <person name="Patel V."/>
            <person name="Velikkakam James G."/>
            <person name="Koornneef M."/>
            <person name="Ossowski S."/>
            <person name="Schneeberger K."/>
        </authorList>
    </citation>
    <scope>NUCLEOTIDE SEQUENCE [LARGE SCALE GENOMIC DNA]</scope>
    <source>
        <strain evidence="13">cv. Landsberg erecta</strain>
    </source>
</reference>
<dbReference type="Proteomes" id="UP000434276">
    <property type="component" value="Unassembled WGS sequence"/>
</dbReference>
<dbReference type="GO" id="GO:0040008">
    <property type="term" value="P:regulation of growth"/>
    <property type="evidence" value="ECO:0007669"/>
    <property type="project" value="UniProtKB-ARBA"/>
</dbReference>
<evidence type="ECO:0000256" key="4">
    <source>
        <dbReference type="ARBA" id="ARBA00022702"/>
    </source>
</evidence>
<evidence type="ECO:0000256" key="1">
    <source>
        <dbReference type="ARBA" id="ARBA00004613"/>
    </source>
</evidence>
<reference evidence="10 16" key="4">
    <citation type="submission" date="2020-09" db="EMBL/GenBank/DDBJ databases">
        <authorList>
            <person name="Ashkenazy H."/>
        </authorList>
    </citation>
    <scope>NUCLEOTIDE SEQUENCE [LARGE SCALE GENOMIC DNA]</scope>
    <source>
        <strain evidence="16">cv. Cdm-0</strain>
    </source>
</reference>
<keyword evidence="5 8" id="KW-0732">Signal</keyword>
<dbReference type="GO" id="GO:0005576">
    <property type="term" value="C:extracellular region"/>
    <property type="evidence" value="ECO:0007669"/>
    <property type="project" value="UniProtKB-SubCell"/>
</dbReference>
<dbReference type="GO" id="GO:0005179">
    <property type="term" value="F:hormone activity"/>
    <property type="evidence" value="ECO:0007669"/>
    <property type="project" value="UniProtKB-KW"/>
</dbReference>
<gene>
    <name evidence="11" type="ordered locus">AXX17_At1g24330</name>
    <name evidence="12" type="ORF">AN1_LOCUS2460</name>
    <name evidence="10" type="ORF">AT9943_LOCUS2025</name>
    <name evidence="9" type="ORF">C24_LOCUS2371</name>
</gene>
<reference evidence="9 15" key="3">
    <citation type="submission" date="2019-12" db="EMBL/GenBank/DDBJ databases">
        <authorList>
            <person name="Jiao W.-B."/>
            <person name="Schneeberger K."/>
        </authorList>
    </citation>
    <scope>NUCLEOTIDE SEQUENCE [LARGE SCALE GENOMIC DNA]</scope>
    <source>
        <strain evidence="14">cv. An-1</strain>
        <strain evidence="15">cv. C24</strain>
    </source>
</reference>
<comment type="function">
    <text evidence="7">Cell signaling peptide that may regulate plant stress, growth, and development. Mediates a rapid alkalinization of extracellular space by mediating a transient increase in the cytoplasmic Ca(2+) concentration leading to a calcium-dependent signaling events through a cell surface receptor and a concomitant activation of some intracellular mitogen-activated protein kinases.</text>
</comment>
<evidence type="ECO:0000313" key="14">
    <source>
        <dbReference type="Proteomes" id="UP000426265"/>
    </source>
</evidence>
<accession>A0A5S9VPI1</accession>
<dbReference type="Proteomes" id="UP000426265">
    <property type="component" value="Unassembled WGS sequence"/>
</dbReference>
<organism evidence="11 13">
    <name type="scientific">Arabidopsis thaliana</name>
    <name type="common">Mouse-ear cress</name>
    <dbReference type="NCBI Taxonomy" id="3702"/>
    <lineage>
        <taxon>Eukaryota</taxon>
        <taxon>Viridiplantae</taxon>
        <taxon>Streptophyta</taxon>
        <taxon>Embryophyta</taxon>
        <taxon>Tracheophyta</taxon>
        <taxon>Spermatophyta</taxon>
        <taxon>Magnoliopsida</taxon>
        <taxon>eudicotyledons</taxon>
        <taxon>Gunneridae</taxon>
        <taxon>Pentapetalae</taxon>
        <taxon>rosids</taxon>
        <taxon>malvids</taxon>
        <taxon>Brassicales</taxon>
        <taxon>Brassicaceae</taxon>
        <taxon>Camelineae</taxon>
        <taxon>Arabidopsis</taxon>
    </lineage>
</organism>
<dbReference type="PANTHER" id="PTHR34270:SF3">
    <property type="entry name" value="PROTEIN RALF-LIKE 16-RELATED"/>
    <property type="match status" value="1"/>
</dbReference>